<evidence type="ECO:0008006" key="3">
    <source>
        <dbReference type="Google" id="ProtNLM"/>
    </source>
</evidence>
<name>A0A554SD10_9ACTN</name>
<organism evidence="1 2">
    <name type="scientific">Aeromicrobium piscarium</name>
    <dbReference type="NCBI Taxonomy" id="2590901"/>
    <lineage>
        <taxon>Bacteria</taxon>
        <taxon>Bacillati</taxon>
        <taxon>Actinomycetota</taxon>
        <taxon>Actinomycetes</taxon>
        <taxon>Propionibacteriales</taxon>
        <taxon>Nocardioidaceae</taxon>
        <taxon>Aeromicrobium</taxon>
    </lineage>
</organism>
<proteinExistence type="predicted"/>
<evidence type="ECO:0000313" key="2">
    <source>
        <dbReference type="Proteomes" id="UP000316988"/>
    </source>
</evidence>
<dbReference type="AlphaFoldDB" id="A0A554SD10"/>
<sequence length="308" mass="34712">MTRPIPPELMAGPFTHATAHEFGVTEKMLRGRRFVRLFPRVWRVAGVDLDVHGWIQAARLALPERAHVSHLSRVHDLGLFIGDPRPIHFTVSGDLHLRLPGVFLHRTEVLPPCDERGVTPAAAFVQACATGRLLDLIVIGDWLIHREHATTDEIAWIARTQSWRPGAAQSLRVLPHLDGLSRSPKESRVRAYLVFSGLPVPDVNAPVYDGAREIGIVDLLYRVWMLAIEYEGRQHAEDPWQFARDIERYADFRAIGLAYLQVTAAMEKHPRSLVTRIHRLLAERGYSGPAPIFAGRWDSLFAPVRAGR</sequence>
<comment type="caution">
    <text evidence="1">The sequence shown here is derived from an EMBL/GenBank/DDBJ whole genome shotgun (WGS) entry which is preliminary data.</text>
</comment>
<dbReference type="Proteomes" id="UP000316988">
    <property type="component" value="Unassembled WGS sequence"/>
</dbReference>
<reference evidence="1 2" key="1">
    <citation type="submission" date="2019-07" db="EMBL/GenBank/DDBJ databases">
        <authorList>
            <person name="Zhao L.H."/>
        </authorList>
    </citation>
    <scope>NUCLEOTIDE SEQUENCE [LARGE SCALE GENOMIC DNA]</scope>
    <source>
        <strain evidence="1 2">Co35</strain>
    </source>
</reference>
<protein>
    <recommendedName>
        <fullName evidence="3">DUF559 domain-containing protein</fullName>
    </recommendedName>
</protein>
<gene>
    <name evidence="1" type="ORF">FNM00_06685</name>
</gene>
<accession>A0A554SD10</accession>
<dbReference type="RefSeq" id="WP_143912676.1">
    <property type="nucleotide sequence ID" value="NZ_VLNT01000004.1"/>
</dbReference>
<keyword evidence="2" id="KW-1185">Reference proteome</keyword>
<evidence type="ECO:0000313" key="1">
    <source>
        <dbReference type="EMBL" id="TSD64231.1"/>
    </source>
</evidence>
<dbReference type="EMBL" id="VLNT01000004">
    <property type="protein sequence ID" value="TSD64231.1"/>
    <property type="molecule type" value="Genomic_DNA"/>
</dbReference>
<dbReference type="OrthoDB" id="3173471at2"/>